<dbReference type="GO" id="GO:0004519">
    <property type="term" value="F:endonuclease activity"/>
    <property type="evidence" value="ECO:0007669"/>
    <property type="project" value="UniProtKB-KW"/>
</dbReference>
<keyword evidence="4" id="KW-0255">Endonuclease</keyword>
<dbReference type="InterPro" id="IPR050951">
    <property type="entry name" value="Retrovirus_Pol_polyprotein"/>
</dbReference>
<proteinExistence type="predicted"/>
<keyword evidence="9" id="KW-1185">Reference proteome</keyword>
<dbReference type="InterPro" id="IPR041373">
    <property type="entry name" value="RT_RNaseH"/>
</dbReference>
<keyword evidence="3" id="KW-0540">Nuclease</keyword>
<evidence type="ECO:0000256" key="4">
    <source>
        <dbReference type="ARBA" id="ARBA00022759"/>
    </source>
</evidence>
<evidence type="ECO:0000256" key="3">
    <source>
        <dbReference type="ARBA" id="ARBA00022722"/>
    </source>
</evidence>
<evidence type="ECO:0000256" key="1">
    <source>
        <dbReference type="ARBA" id="ARBA00022679"/>
    </source>
</evidence>
<evidence type="ECO:0000313" key="9">
    <source>
        <dbReference type="Proteomes" id="UP000290288"/>
    </source>
</evidence>
<name>A0A4Q2DIR6_9AGAR</name>
<dbReference type="GO" id="GO:0016787">
    <property type="term" value="F:hydrolase activity"/>
    <property type="evidence" value="ECO:0007669"/>
    <property type="project" value="UniProtKB-KW"/>
</dbReference>
<dbReference type="CDD" id="cd09274">
    <property type="entry name" value="RNase_HI_RT_Ty3"/>
    <property type="match status" value="1"/>
</dbReference>
<dbReference type="STRING" id="2316362.A0A4Q2DIR6"/>
<dbReference type="SUPFAM" id="SSF56672">
    <property type="entry name" value="DNA/RNA polymerases"/>
    <property type="match status" value="1"/>
</dbReference>
<dbReference type="GO" id="GO:0003964">
    <property type="term" value="F:RNA-directed DNA polymerase activity"/>
    <property type="evidence" value="ECO:0007669"/>
    <property type="project" value="UniProtKB-KW"/>
</dbReference>
<keyword evidence="2" id="KW-0548">Nucleotidyltransferase</keyword>
<dbReference type="EMBL" id="SDEE01000187">
    <property type="protein sequence ID" value="RXW19699.1"/>
    <property type="molecule type" value="Genomic_DNA"/>
</dbReference>
<dbReference type="PANTHER" id="PTHR37984:SF5">
    <property type="entry name" value="PROTEIN NYNRIN-LIKE"/>
    <property type="match status" value="1"/>
</dbReference>
<evidence type="ECO:0000256" key="6">
    <source>
        <dbReference type="ARBA" id="ARBA00022918"/>
    </source>
</evidence>
<gene>
    <name evidence="8" type="ORF">EST38_g6142</name>
</gene>
<dbReference type="Proteomes" id="UP000290288">
    <property type="component" value="Unassembled WGS sequence"/>
</dbReference>
<comment type="caution">
    <text evidence="8">The sequence shown here is derived from an EMBL/GenBank/DDBJ whole genome shotgun (WGS) entry which is preliminary data.</text>
</comment>
<evidence type="ECO:0000259" key="7">
    <source>
        <dbReference type="Pfam" id="PF17917"/>
    </source>
</evidence>
<evidence type="ECO:0000256" key="5">
    <source>
        <dbReference type="ARBA" id="ARBA00022801"/>
    </source>
</evidence>
<protein>
    <recommendedName>
        <fullName evidence="7">Reverse transcriptase RNase H-like domain-containing protein</fullName>
    </recommendedName>
</protein>
<evidence type="ECO:0000256" key="2">
    <source>
        <dbReference type="ARBA" id="ARBA00022695"/>
    </source>
</evidence>
<reference evidence="8 9" key="1">
    <citation type="submission" date="2019-01" db="EMBL/GenBank/DDBJ databases">
        <title>Draft genome sequence of Psathyrella aberdarensis IHI B618.</title>
        <authorList>
            <person name="Buettner E."/>
            <person name="Kellner H."/>
        </authorList>
    </citation>
    <scope>NUCLEOTIDE SEQUENCE [LARGE SCALE GENOMIC DNA]</scope>
    <source>
        <strain evidence="8 9">IHI B618</strain>
    </source>
</reference>
<accession>A0A4Q2DIR6</accession>
<keyword evidence="1" id="KW-0808">Transferase</keyword>
<dbReference type="OrthoDB" id="3268967at2759"/>
<keyword evidence="6" id="KW-0695">RNA-directed DNA polymerase</keyword>
<organism evidence="8 9">
    <name type="scientific">Candolleomyces aberdarensis</name>
    <dbReference type="NCBI Taxonomy" id="2316362"/>
    <lineage>
        <taxon>Eukaryota</taxon>
        <taxon>Fungi</taxon>
        <taxon>Dikarya</taxon>
        <taxon>Basidiomycota</taxon>
        <taxon>Agaricomycotina</taxon>
        <taxon>Agaricomycetes</taxon>
        <taxon>Agaricomycetidae</taxon>
        <taxon>Agaricales</taxon>
        <taxon>Agaricineae</taxon>
        <taxon>Psathyrellaceae</taxon>
        <taxon>Candolleomyces</taxon>
    </lineage>
</organism>
<keyword evidence="5" id="KW-0378">Hydrolase</keyword>
<sequence>MLAVMRALVKWRSDLVGESFFIYTDHRTLENFDGQKDLSGRQQRWMEYLSQFDSKFVYVKGEDNTIADALSHTELIDSSDIAEQVAAEFDLWDDCNAANLQLLATKEDSPLAAAAIIQDCTSQPHPDQFSSLAAAVVDD</sequence>
<feature type="domain" description="Reverse transcriptase RNase H-like" evidence="7">
    <location>
        <begin position="1"/>
        <end position="52"/>
    </location>
</feature>
<dbReference type="PANTHER" id="PTHR37984">
    <property type="entry name" value="PROTEIN CBG26694"/>
    <property type="match status" value="1"/>
</dbReference>
<dbReference type="Pfam" id="PF17917">
    <property type="entry name" value="RT_RNaseH"/>
    <property type="match status" value="1"/>
</dbReference>
<dbReference type="AlphaFoldDB" id="A0A4Q2DIR6"/>
<evidence type="ECO:0000313" key="8">
    <source>
        <dbReference type="EMBL" id="RXW19699.1"/>
    </source>
</evidence>
<dbReference type="InterPro" id="IPR043502">
    <property type="entry name" value="DNA/RNA_pol_sf"/>
</dbReference>